<protein>
    <submittedName>
        <fullName evidence="1">Uncharacterized protein</fullName>
    </submittedName>
</protein>
<name>A0A1B3TQD0_PICSI</name>
<keyword evidence="1" id="KW-0934">Plastid</keyword>
<reference evidence="1" key="1">
    <citation type="submission" date="2016-08" db="EMBL/GenBank/DDBJ databases">
        <title>Complete chloroplast genome of Sitka spruce using 10X Genomics Gemcode-derived sequence reads.</title>
        <authorList>
            <person name="Coombe L."/>
            <person name="Warren R.L."/>
            <person name="Jackman S.D."/>
            <person name="Yang C."/>
            <person name="Vandervalk B.P."/>
            <person name="Moore R."/>
            <person name="Pleasance S."/>
            <person name="Coope R.J."/>
            <person name="Bohlmann J."/>
            <person name="Holt R.A."/>
            <person name="Jones S.J.M."/>
            <person name="Birol I."/>
            <person name="Coope R."/>
            <person name="Pleasance S."/>
        </authorList>
    </citation>
    <scope>NUCLEOTIDE SEQUENCE</scope>
    <source>
        <strain evidence="1">Q903</strain>
        <tissue evidence="1">Flushing needles</tissue>
    </source>
</reference>
<geneLocation type="chloroplast" evidence="1"/>
<dbReference type="AlphaFoldDB" id="A0A1B3TQD0"/>
<proteinExistence type="predicted"/>
<dbReference type="EMBL" id="KU215903">
    <property type="protein sequence ID" value="AOG75936.1"/>
    <property type="molecule type" value="Genomic_DNA"/>
</dbReference>
<gene>
    <name evidence="1" type="ORF">Q903CP_gene101</name>
</gene>
<evidence type="ECO:0000313" key="1">
    <source>
        <dbReference type="EMBL" id="AOG75936.1"/>
    </source>
</evidence>
<keyword evidence="1" id="KW-0150">Chloroplast</keyword>
<organism evidence="1">
    <name type="scientific">Picea sitchensis</name>
    <name type="common">Sitka spruce</name>
    <name type="synonym">Pinus sitchensis</name>
    <dbReference type="NCBI Taxonomy" id="3332"/>
    <lineage>
        <taxon>Eukaryota</taxon>
        <taxon>Viridiplantae</taxon>
        <taxon>Streptophyta</taxon>
        <taxon>Embryophyta</taxon>
        <taxon>Tracheophyta</taxon>
        <taxon>Spermatophyta</taxon>
        <taxon>Pinopsida</taxon>
        <taxon>Pinidae</taxon>
        <taxon>Conifers I</taxon>
        <taxon>Pinales</taxon>
        <taxon>Pinaceae</taxon>
        <taxon>Picea</taxon>
    </lineage>
</organism>
<sequence length="67" mass="7955">MFRRIAIFMISSPWTERDIDLEVHSDPNYGQSKFSLCLDEIDTQIKYVILSRCTKHSHMNVPDILLW</sequence>
<accession>A0A1B3TQD0</accession>